<comment type="subcellular location">
    <subcellularLocation>
        <location evidence="1">Cell membrane</location>
        <topology evidence="1">Multi-pass membrane protein</topology>
    </subcellularLocation>
</comment>
<evidence type="ECO:0000256" key="3">
    <source>
        <dbReference type="ARBA" id="ARBA00022692"/>
    </source>
</evidence>
<keyword evidence="2" id="KW-1003">Cell membrane</keyword>
<feature type="transmembrane region" description="Helical" evidence="6">
    <location>
        <begin position="170"/>
        <end position="188"/>
    </location>
</feature>
<dbReference type="Proteomes" id="UP001378188">
    <property type="component" value="Unassembled WGS sequence"/>
</dbReference>
<evidence type="ECO:0000313" key="7">
    <source>
        <dbReference type="EMBL" id="MEJ8573070.1"/>
    </source>
</evidence>
<proteinExistence type="predicted"/>
<dbReference type="EMBL" id="JAZHOF010000006">
    <property type="protein sequence ID" value="MEJ8573070.1"/>
    <property type="molecule type" value="Genomic_DNA"/>
</dbReference>
<feature type="transmembrane region" description="Helical" evidence="6">
    <location>
        <begin position="90"/>
        <end position="115"/>
    </location>
</feature>
<feature type="transmembrane region" description="Helical" evidence="6">
    <location>
        <begin position="406"/>
        <end position="428"/>
    </location>
</feature>
<keyword evidence="8" id="KW-1185">Reference proteome</keyword>
<keyword evidence="4 6" id="KW-1133">Transmembrane helix</keyword>
<protein>
    <submittedName>
        <fullName evidence="7">Polysaccharide biosynthesis C-terminal domain-containing protein</fullName>
    </submittedName>
</protein>
<feature type="transmembrane region" description="Helical" evidence="6">
    <location>
        <begin position="231"/>
        <end position="249"/>
    </location>
</feature>
<feature type="transmembrane region" description="Helical" evidence="6">
    <location>
        <begin position="269"/>
        <end position="292"/>
    </location>
</feature>
<feature type="transmembrane region" description="Helical" evidence="6">
    <location>
        <begin position="319"/>
        <end position="341"/>
    </location>
</feature>
<feature type="transmembrane region" description="Helical" evidence="6">
    <location>
        <begin position="380"/>
        <end position="400"/>
    </location>
</feature>
<comment type="caution">
    <text evidence="7">The sequence shown here is derived from an EMBL/GenBank/DDBJ whole genome shotgun (WGS) entry which is preliminary data.</text>
</comment>
<evidence type="ECO:0000256" key="1">
    <source>
        <dbReference type="ARBA" id="ARBA00004651"/>
    </source>
</evidence>
<accession>A0AAW9RMC4</accession>
<dbReference type="AlphaFoldDB" id="A0AAW9RMC4"/>
<dbReference type="PANTHER" id="PTHR30250">
    <property type="entry name" value="PST FAMILY PREDICTED COLANIC ACID TRANSPORTER"/>
    <property type="match status" value="1"/>
</dbReference>
<evidence type="ECO:0000256" key="5">
    <source>
        <dbReference type="ARBA" id="ARBA00023136"/>
    </source>
</evidence>
<dbReference type="PANTHER" id="PTHR30250:SF11">
    <property type="entry name" value="O-ANTIGEN TRANSPORTER-RELATED"/>
    <property type="match status" value="1"/>
</dbReference>
<dbReference type="GO" id="GO:0005886">
    <property type="term" value="C:plasma membrane"/>
    <property type="evidence" value="ECO:0007669"/>
    <property type="project" value="UniProtKB-SubCell"/>
</dbReference>
<evidence type="ECO:0000313" key="8">
    <source>
        <dbReference type="Proteomes" id="UP001378188"/>
    </source>
</evidence>
<feature type="transmembrane region" description="Helical" evidence="6">
    <location>
        <begin position="52"/>
        <end position="70"/>
    </location>
</feature>
<feature type="transmembrane region" description="Helical" evidence="6">
    <location>
        <begin position="194"/>
        <end position="215"/>
    </location>
</feature>
<evidence type="ECO:0000256" key="6">
    <source>
        <dbReference type="SAM" id="Phobius"/>
    </source>
</evidence>
<dbReference type="InterPro" id="IPR050833">
    <property type="entry name" value="Poly_Biosynth_Transport"/>
</dbReference>
<name>A0AAW9RMC4_9HYPH</name>
<feature type="transmembrane region" description="Helical" evidence="6">
    <location>
        <begin position="135"/>
        <end position="158"/>
    </location>
</feature>
<gene>
    <name evidence="7" type="ORF">V3328_16380</name>
</gene>
<organism evidence="7 8">
    <name type="scientific">Microbaculum marinum</name>
    <dbReference type="NCBI Taxonomy" id="1764581"/>
    <lineage>
        <taxon>Bacteria</taxon>
        <taxon>Pseudomonadati</taxon>
        <taxon>Pseudomonadota</taxon>
        <taxon>Alphaproteobacteria</taxon>
        <taxon>Hyphomicrobiales</taxon>
        <taxon>Tepidamorphaceae</taxon>
        <taxon>Microbaculum</taxon>
    </lineage>
</organism>
<reference evidence="7 8" key="1">
    <citation type="submission" date="2024-02" db="EMBL/GenBank/DDBJ databases">
        <title>Genome analysis and characterization of Microbaculum marinisediminis sp. nov., isolated from marine sediment.</title>
        <authorList>
            <person name="Du Z.-J."/>
            <person name="Ye Y.-Q."/>
            <person name="Zhang Z.-R."/>
            <person name="Yuan S.-M."/>
            <person name="Zhang X.-Y."/>
        </authorList>
    </citation>
    <scope>NUCLEOTIDE SEQUENCE [LARGE SCALE GENOMIC DNA]</scope>
    <source>
        <strain evidence="7 8">SDUM1044001</strain>
    </source>
</reference>
<feature type="transmembrane region" description="Helical" evidence="6">
    <location>
        <begin position="347"/>
        <end position="368"/>
    </location>
</feature>
<keyword evidence="5 6" id="KW-0472">Membrane</keyword>
<evidence type="ECO:0000256" key="4">
    <source>
        <dbReference type="ARBA" id="ARBA00022989"/>
    </source>
</evidence>
<dbReference type="RefSeq" id="WP_340330760.1">
    <property type="nucleotide sequence ID" value="NZ_JAZHOF010000006.1"/>
</dbReference>
<feature type="transmembrane region" description="Helical" evidence="6">
    <location>
        <begin position="12"/>
        <end position="32"/>
    </location>
</feature>
<sequence length="456" mass="48781">MDIRRIRIVEWDSIFAGGALVVVLITAIGTLGDFGVQILLAQSVSVAWYGDYSIAYAVLILGGIVAILGADRTCMRFLPGYIERGDTAHVAGFCLLFVALSIVVSLLIVAGFAIVHYALDDRGVSFFDTRKGHPVLLSVWLIPFYAVYRLAPGVLSAAHRPVGATITTRFGVPLVTAAAVLLIPFAGFKITPEAMLAAFALSFLLVSIAVVMLLPRDVPVWCRDKSYRSKLWLGVSLPIMIGAFVWKLNGYSGMIMLEVLGKDEAQVGLFTAATAAGALVMIPMTALTATILPRLGAIAQGEENYAARQALYGQATRQLTFFTVVVALPILLLPEQVLGLFGSDYQAVGGLLIVIAVTFMITGSIGIAAPFLQFCGYEKLILYVTIGSTLLDVVLCTFLVPRFEAYGAASSFLVRGLIADGIAVYALWRFHGLVPFVSKAPGWLVPVRASAPDGPE</sequence>
<keyword evidence="3 6" id="KW-0812">Transmembrane</keyword>
<evidence type="ECO:0000256" key="2">
    <source>
        <dbReference type="ARBA" id="ARBA00022475"/>
    </source>
</evidence>